<organism evidence="4 5">
    <name type="scientific">Haemonchus contortus</name>
    <name type="common">Barber pole worm</name>
    <dbReference type="NCBI Taxonomy" id="6289"/>
    <lineage>
        <taxon>Eukaryota</taxon>
        <taxon>Metazoa</taxon>
        <taxon>Ecdysozoa</taxon>
        <taxon>Nematoda</taxon>
        <taxon>Chromadorea</taxon>
        <taxon>Rhabditida</taxon>
        <taxon>Rhabditina</taxon>
        <taxon>Rhabditomorpha</taxon>
        <taxon>Strongyloidea</taxon>
        <taxon>Trichostrongylidae</taxon>
        <taxon>Haemonchus</taxon>
    </lineage>
</organism>
<sequence>MPTKRVNKAKLYQLAVELPLNTVISDVSTKKQFCVGRQFATGGFGRIYSCTEVGSNTELVVKVEPIGNGPLFSEMNVFMRILKPDHVVQYMREKKLERLGVPTMISAGIHQYGNEELRFLVMPKYATSLEEIREERKTHTFSQKEVWTIARCMIESLEYIHSKDYTHADIKAANILLEKEDDFSTCVLADYGLAHMSKDNEDKPDKKRAHNGTAIFTSCDAHRGCNPSYRGDLEILAYNMVYWLTGSLPWEGDEPKPDKVYQMKQDFLKGLPSSLNELLKDSPENVIPLKEIFAIALKTGYSSCLDFTKLFKIADDALKRPVPSRSTDERTIAEETYDGKKSMPVKIADDALTPSVPSRSTASRKRKHTEEADDGKESMPMKIADDALKPSVPSRSTASRKRKHVEEADDGKESMPMKIADDALKPFVPCRSTASHKRKNAEEIVDPKVVLPMKRKKIDMFDPPLYDCVSKDRSPTPTNPPRQSQRKRRPPSRLQLDGTKRARINLRGEVL</sequence>
<proteinExistence type="predicted"/>
<dbReference type="Gene3D" id="1.10.510.10">
    <property type="entry name" value="Transferase(Phosphotransferase) domain 1"/>
    <property type="match status" value="1"/>
</dbReference>
<dbReference type="OrthoDB" id="2687620at2759"/>
<dbReference type="Pfam" id="PF00069">
    <property type="entry name" value="Pkinase"/>
    <property type="match status" value="1"/>
</dbReference>
<dbReference type="PROSITE" id="PS00108">
    <property type="entry name" value="PROTEIN_KINASE_ST"/>
    <property type="match status" value="1"/>
</dbReference>
<evidence type="ECO:0000313" key="5">
    <source>
        <dbReference type="WBParaSite" id="HCON_00057720-00001"/>
    </source>
</evidence>
<feature type="region of interest" description="Disordered" evidence="2">
    <location>
        <begin position="461"/>
        <end position="511"/>
    </location>
</feature>
<evidence type="ECO:0000259" key="3">
    <source>
        <dbReference type="PROSITE" id="PS50011"/>
    </source>
</evidence>
<feature type="region of interest" description="Disordered" evidence="2">
    <location>
        <begin position="321"/>
        <end position="417"/>
    </location>
</feature>
<protein>
    <recommendedName>
        <fullName evidence="1">non-specific serine/threonine protein kinase</fullName>
        <ecNumber evidence="1">2.7.11.1</ecNumber>
    </recommendedName>
</protein>
<dbReference type="InterPro" id="IPR011009">
    <property type="entry name" value="Kinase-like_dom_sf"/>
</dbReference>
<dbReference type="GO" id="GO:0004674">
    <property type="term" value="F:protein serine/threonine kinase activity"/>
    <property type="evidence" value="ECO:0007669"/>
    <property type="project" value="UniProtKB-EC"/>
</dbReference>
<name>A0A7I5E7Z7_HAECO</name>
<feature type="domain" description="Protein kinase" evidence="3">
    <location>
        <begin position="33"/>
        <end position="305"/>
    </location>
</feature>
<accession>A0A7I5E7Z7</accession>
<dbReference type="AlphaFoldDB" id="A0A7I5E7Z7"/>
<reference evidence="5" key="1">
    <citation type="submission" date="2020-12" db="UniProtKB">
        <authorList>
            <consortium name="WormBaseParasite"/>
        </authorList>
    </citation>
    <scope>IDENTIFICATION</scope>
    <source>
        <strain evidence="5">MHco3</strain>
    </source>
</reference>
<dbReference type="Proteomes" id="UP000025227">
    <property type="component" value="Unplaced"/>
</dbReference>
<feature type="compositionally biased region" description="Basic and acidic residues" evidence="2">
    <location>
        <begin position="326"/>
        <end position="341"/>
    </location>
</feature>
<evidence type="ECO:0000256" key="1">
    <source>
        <dbReference type="ARBA" id="ARBA00012513"/>
    </source>
</evidence>
<keyword evidence="4" id="KW-1185">Reference proteome</keyword>
<dbReference type="InterPro" id="IPR050235">
    <property type="entry name" value="CK1_Ser-Thr_kinase"/>
</dbReference>
<evidence type="ECO:0000313" key="4">
    <source>
        <dbReference type="Proteomes" id="UP000025227"/>
    </source>
</evidence>
<dbReference type="InterPro" id="IPR000719">
    <property type="entry name" value="Prot_kinase_dom"/>
</dbReference>
<dbReference type="WBParaSite" id="HCON_00057720-00001">
    <property type="protein sequence ID" value="HCON_00057720-00001"/>
    <property type="gene ID" value="HCON_00057720"/>
</dbReference>
<dbReference type="SMART" id="SM00220">
    <property type="entry name" value="S_TKc"/>
    <property type="match status" value="1"/>
</dbReference>
<dbReference type="GO" id="GO:0005524">
    <property type="term" value="F:ATP binding"/>
    <property type="evidence" value="ECO:0007669"/>
    <property type="project" value="InterPro"/>
</dbReference>
<evidence type="ECO:0000256" key="2">
    <source>
        <dbReference type="SAM" id="MobiDB-lite"/>
    </source>
</evidence>
<feature type="compositionally biased region" description="Basic and acidic residues" evidence="2">
    <location>
        <begin position="375"/>
        <end position="388"/>
    </location>
</feature>
<dbReference type="EC" id="2.7.11.1" evidence="1"/>
<dbReference type="PROSITE" id="PS50011">
    <property type="entry name" value="PROTEIN_KINASE_DOM"/>
    <property type="match status" value="1"/>
</dbReference>
<dbReference type="InterPro" id="IPR008271">
    <property type="entry name" value="Ser/Thr_kinase_AS"/>
</dbReference>
<dbReference type="SUPFAM" id="SSF56112">
    <property type="entry name" value="Protein kinase-like (PK-like)"/>
    <property type="match status" value="1"/>
</dbReference>
<dbReference type="PANTHER" id="PTHR11909">
    <property type="entry name" value="CASEIN KINASE-RELATED"/>
    <property type="match status" value="1"/>
</dbReference>